<proteinExistence type="predicted"/>
<evidence type="ECO:0000313" key="1">
    <source>
        <dbReference type="EMBL" id="RHG62280.1"/>
    </source>
</evidence>
<evidence type="ECO:0000313" key="2">
    <source>
        <dbReference type="Proteomes" id="UP000286595"/>
    </source>
</evidence>
<dbReference type="Proteomes" id="UP000286595">
    <property type="component" value="Unassembled WGS sequence"/>
</dbReference>
<sequence>MITKEFLEKHFKLHNKLVLYTPSNVKVVFTKESHFHMDGGYHNFDLMDVEDFAEFCNARDLVLEPAE</sequence>
<gene>
    <name evidence="1" type="ORF">DW252_01690</name>
</gene>
<name>A0A3R6HW87_9FIRM</name>
<dbReference type="EMBL" id="QRIM01000002">
    <property type="protein sequence ID" value="RHG62280.1"/>
    <property type="molecule type" value="Genomic_DNA"/>
</dbReference>
<reference evidence="1 2" key="1">
    <citation type="submission" date="2018-08" db="EMBL/GenBank/DDBJ databases">
        <title>A genome reference for cultivated species of the human gut microbiota.</title>
        <authorList>
            <person name="Zou Y."/>
            <person name="Xue W."/>
            <person name="Luo G."/>
        </authorList>
    </citation>
    <scope>NUCLEOTIDE SEQUENCE [LARGE SCALE GENOMIC DNA]</scope>
    <source>
        <strain evidence="1 2">AM22-12LB</strain>
    </source>
</reference>
<protein>
    <submittedName>
        <fullName evidence="1">Uncharacterized protein</fullName>
    </submittedName>
</protein>
<dbReference type="AlphaFoldDB" id="A0A3R6HW87"/>
<dbReference type="RefSeq" id="WP_118217332.1">
    <property type="nucleotide sequence ID" value="NZ_QRIM01000002.1"/>
</dbReference>
<organism evidence="1 2">
    <name type="scientific">Coprococcus comes</name>
    <dbReference type="NCBI Taxonomy" id="410072"/>
    <lineage>
        <taxon>Bacteria</taxon>
        <taxon>Bacillati</taxon>
        <taxon>Bacillota</taxon>
        <taxon>Clostridia</taxon>
        <taxon>Lachnospirales</taxon>
        <taxon>Lachnospiraceae</taxon>
        <taxon>Coprococcus</taxon>
    </lineage>
</organism>
<comment type="caution">
    <text evidence="1">The sequence shown here is derived from an EMBL/GenBank/DDBJ whole genome shotgun (WGS) entry which is preliminary data.</text>
</comment>
<accession>A0A3R6HW87</accession>